<dbReference type="OrthoDB" id="9801520at2"/>
<gene>
    <name evidence="7" type="ORF">FMM08_14190</name>
</gene>
<keyword evidence="1" id="KW-0540">Nuclease</keyword>
<name>A0A5C8ZCS0_9ACTN</name>
<evidence type="ECO:0000256" key="2">
    <source>
        <dbReference type="ARBA" id="ARBA00022759"/>
    </source>
</evidence>
<keyword evidence="8" id="KW-1185">Reference proteome</keyword>
<comment type="similarity">
    <text evidence="6">Belongs to the Vsr family.</text>
</comment>
<dbReference type="RefSeq" id="WP_147927172.1">
    <property type="nucleotide sequence ID" value="NZ_VKAC01000008.1"/>
</dbReference>
<evidence type="ECO:0000256" key="4">
    <source>
        <dbReference type="ARBA" id="ARBA00022801"/>
    </source>
</evidence>
<dbReference type="Gene3D" id="3.40.960.10">
    <property type="entry name" value="VSR Endonuclease"/>
    <property type="match status" value="1"/>
</dbReference>
<protein>
    <submittedName>
        <fullName evidence="7">Very short patch repair endonuclease</fullName>
    </submittedName>
</protein>
<dbReference type="InterPro" id="IPR011335">
    <property type="entry name" value="Restrct_endonuc-II-like"/>
</dbReference>
<evidence type="ECO:0000313" key="7">
    <source>
        <dbReference type="EMBL" id="TXR55597.1"/>
    </source>
</evidence>
<evidence type="ECO:0000256" key="1">
    <source>
        <dbReference type="ARBA" id="ARBA00022722"/>
    </source>
</evidence>
<dbReference type="InterPro" id="IPR004603">
    <property type="entry name" value="DNA_mismatch_endonuc_vsr"/>
</dbReference>
<organism evidence="7 8">
    <name type="scientific">Quadrisphaera setariae</name>
    <dbReference type="NCBI Taxonomy" id="2593304"/>
    <lineage>
        <taxon>Bacteria</taxon>
        <taxon>Bacillati</taxon>
        <taxon>Actinomycetota</taxon>
        <taxon>Actinomycetes</taxon>
        <taxon>Kineosporiales</taxon>
        <taxon>Kineosporiaceae</taxon>
        <taxon>Quadrisphaera</taxon>
    </lineage>
</organism>
<dbReference type="GO" id="GO:0004519">
    <property type="term" value="F:endonuclease activity"/>
    <property type="evidence" value="ECO:0007669"/>
    <property type="project" value="UniProtKB-KW"/>
</dbReference>
<dbReference type="EMBL" id="VKAC01000008">
    <property type="protein sequence ID" value="TXR55597.1"/>
    <property type="molecule type" value="Genomic_DNA"/>
</dbReference>
<keyword evidence="2 7" id="KW-0255">Endonuclease</keyword>
<accession>A0A5C8ZCS0</accession>
<reference evidence="7 8" key="1">
    <citation type="submission" date="2019-07" db="EMBL/GenBank/DDBJ databases">
        <title>Quadrisphaera sp. strain DD2A genome sequencing and assembly.</title>
        <authorList>
            <person name="Kim I."/>
        </authorList>
    </citation>
    <scope>NUCLEOTIDE SEQUENCE [LARGE SCALE GENOMIC DNA]</scope>
    <source>
        <strain evidence="7 8">DD2A</strain>
    </source>
</reference>
<dbReference type="AlphaFoldDB" id="A0A5C8ZCS0"/>
<keyword evidence="5" id="KW-0234">DNA repair</keyword>
<dbReference type="GO" id="GO:0016787">
    <property type="term" value="F:hydrolase activity"/>
    <property type="evidence" value="ECO:0007669"/>
    <property type="project" value="UniProtKB-KW"/>
</dbReference>
<proteinExistence type="inferred from homology"/>
<keyword evidence="3" id="KW-0227">DNA damage</keyword>
<evidence type="ECO:0000256" key="5">
    <source>
        <dbReference type="ARBA" id="ARBA00023204"/>
    </source>
</evidence>
<dbReference type="SUPFAM" id="SSF52980">
    <property type="entry name" value="Restriction endonuclease-like"/>
    <property type="match status" value="1"/>
</dbReference>
<keyword evidence="4" id="KW-0378">Hydrolase</keyword>
<dbReference type="Pfam" id="PF03852">
    <property type="entry name" value="Vsr"/>
    <property type="match status" value="1"/>
</dbReference>
<sequence>MRANRRRDTAPELAVRRELWRRGHRYLVDATPAGTSRRRRADVVLRGRRVAVFVDGCFWHSCPEHLHVPKANRAWWEVKLASIRERDARTDAELLAAGWLPLRVWEHERPADAVDRIEAALDRRST</sequence>
<dbReference type="Proteomes" id="UP000321234">
    <property type="component" value="Unassembled WGS sequence"/>
</dbReference>
<evidence type="ECO:0000313" key="8">
    <source>
        <dbReference type="Proteomes" id="UP000321234"/>
    </source>
</evidence>
<evidence type="ECO:0000256" key="6">
    <source>
        <dbReference type="ARBA" id="ARBA00029466"/>
    </source>
</evidence>
<dbReference type="GO" id="GO:0006298">
    <property type="term" value="P:mismatch repair"/>
    <property type="evidence" value="ECO:0007669"/>
    <property type="project" value="InterPro"/>
</dbReference>
<evidence type="ECO:0000256" key="3">
    <source>
        <dbReference type="ARBA" id="ARBA00022763"/>
    </source>
</evidence>
<comment type="caution">
    <text evidence="7">The sequence shown here is derived from an EMBL/GenBank/DDBJ whole genome shotgun (WGS) entry which is preliminary data.</text>
</comment>